<protein>
    <submittedName>
        <fullName evidence="2 3">Uncharacterized protein LOC112689660</fullName>
    </submittedName>
</protein>
<organism evidence="1 3">
    <name type="scientific">Sipha flava</name>
    <name type="common">yellow sugarcane aphid</name>
    <dbReference type="NCBI Taxonomy" id="143950"/>
    <lineage>
        <taxon>Eukaryota</taxon>
        <taxon>Metazoa</taxon>
        <taxon>Ecdysozoa</taxon>
        <taxon>Arthropoda</taxon>
        <taxon>Hexapoda</taxon>
        <taxon>Insecta</taxon>
        <taxon>Pterygota</taxon>
        <taxon>Neoptera</taxon>
        <taxon>Paraneoptera</taxon>
        <taxon>Hemiptera</taxon>
        <taxon>Sternorrhyncha</taxon>
        <taxon>Aphidomorpha</taxon>
        <taxon>Aphidoidea</taxon>
        <taxon>Aphididae</taxon>
        <taxon>Sipha</taxon>
    </lineage>
</organism>
<accession>A0A8B8G7S1</accession>
<sequence>MPELSAVKNETRVRSKGWFNWLKIWNINNNDRHEKRDSKNEFVIDAPRRDTKLKMFNASRETMMISLDPDEDYNTMSRNFAGGDKLRKWSPDNRIQQYSIIHCNFMRLNKYNIDAQTKMENDVSRPVNLDEQNMTDIQISQEQCANMDRDEPSKYSVNVYSEVNSETILLDDVNTKLDQKTMCIDLKKAMEVMIKLKEENWILATELTAMKESYNSMEKNMNSIKETYTVMVQKQEAQNCILATKLAAIKESNNLMEKNMTLIKGE</sequence>
<reference evidence="2 3" key="1">
    <citation type="submission" date="2025-04" db="UniProtKB">
        <authorList>
            <consortium name="RefSeq"/>
        </authorList>
    </citation>
    <scope>IDENTIFICATION</scope>
    <source>
        <tissue evidence="2 3">Whole body</tissue>
    </source>
</reference>
<keyword evidence="1" id="KW-1185">Reference proteome</keyword>
<evidence type="ECO:0000313" key="3">
    <source>
        <dbReference type="RefSeq" id="XP_025419274.1"/>
    </source>
</evidence>
<gene>
    <name evidence="2 3" type="primary">LOC112689660</name>
</gene>
<dbReference type="Proteomes" id="UP000694846">
    <property type="component" value="Unplaced"/>
</dbReference>
<dbReference type="AlphaFoldDB" id="A0A8B8G7S1"/>
<dbReference type="GeneID" id="112689660"/>
<proteinExistence type="predicted"/>
<evidence type="ECO:0000313" key="1">
    <source>
        <dbReference type="Proteomes" id="UP000694846"/>
    </source>
</evidence>
<name>A0A8B8G7S1_9HEMI</name>
<dbReference type="RefSeq" id="XP_025419264.1">
    <property type="nucleotide sequence ID" value="XM_025563479.1"/>
</dbReference>
<dbReference type="RefSeq" id="XP_025419274.1">
    <property type="nucleotide sequence ID" value="XM_025563489.1"/>
</dbReference>
<evidence type="ECO:0000313" key="2">
    <source>
        <dbReference type="RefSeq" id="XP_025419264.1"/>
    </source>
</evidence>